<dbReference type="InterPro" id="IPR000524">
    <property type="entry name" value="Tscrpt_reg_HTH_GntR"/>
</dbReference>
<accession>A0A132C3H5</accession>
<dbReference type="SMART" id="SM00345">
    <property type="entry name" value="HTH_GNTR"/>
    <property type="match status" value="1"/>
</dbReference>
<dbReference type="PROSITE" id="PS50949">
    <property type="entry name" value="HTH_GNTR"/>
    <property type="match status" value="1"/>
</dbReference>
<dbReference type="CDD" id="cd07377">
    <property type="entry name" value="WHTH_GntR"/>
    <property type="match status" value="1"/>
</dbReference>
<dbReference type="Pfam" id="PF00392">
    <property type="entry name" value="GntR"/>
    <property type="match status" value="1"/>
</dbReference>
<dbReference type="PANTHER" id="PTHR43537:SF5">
    <property type="entry name" value="UXU OPERON TRANSCRIPTIONAL REGULATOR"/>
    <property type="match status" value="1"/>
</dbReference>
<name>A0A132C3H5_9RHOB</name>
<sequence length="236" mass="25992">MQEDYGKLPVTEVVSRRIQAMIREGAFPPDTKLPSQRLLAEQLGVSRASLREALMTLETLGLLRTLPARGTFVVDSSRAEAKPPLAWRFDGSFSLSEVFETRMLVESELCRLATPVLNGAQLAELSEACQAFETSWRSGDLITHVQADLTFHALIAEACPNGMLRGFYKSINDVLTESQRAPIPRTEVARMEASIKEHRSILSALQRREGEAAAEAMREHIRNTALIAGIDVASSA</sequence>
<dbReference type="OrthoDB" id="9028214at2"/>
<dbReference type="SUPFAM" id="SSF48008">
    <property type="entry name" value="GntR ligand-binding domain-like"/>
    <property type="match status" value="1"/>
</dbReference>
<evidence type="ECO:0000313" key="5">
    <source>
        <dbReference type="EMBL" id="KUP94620.1"/>
    </source>
</evidence>
<proteinExistence type="predicted"/>
<dbReference type="InterPro" id="IPR036390">
    <property type="entry name" value="WH_DNA-bd_sf"/>
</dbReference>
<comment type="caution">
    <text evidence="5">The sequence shown here is derived from an EMBL/GenBank/DDBJ whole genome shotgun (WGS) entry which is preliminary data.</text>
</comment>
<keyword evidence="2" id="KW-0238">DNA-binding</keyword>
<keyword evidence="6" id="KW-1185">Reference proteome</keyword>
<organism evidence="5 6">
    <name type="scientific">Tritonibacter horizontis</name>
    <dbReference type="NCBI Taxonomy" id="1768241"/>
    <lineage>
        <taxon>Bacteria</taxon>
        <taxon>Pseudomonadati</taxon>
        <taxon>Pseudomonadota</taxon>
        <taxon>Alphaproteobacteria</taxon>
        <taxon>Rhodobacterales</taxon>
        <taxon>Paracoccaceae</taxon>
        <taxon>Tritonibacter</taxon>
    </lineage>
</organism>
<dbReference type="PRINTS" id="PR00035">
    <property type="entry name" value="HTHGNTR"/>
</dbReference>
<dbReference type="PANTHER" id="PTHR43537">
    <property type="entry name" value="TRANSCRIPTIONAL REGULATOR, GNTR FAMILY"/>
    <property type="match status" value="1"/>
</dbReference>
<dbReference type="InterPro" id="IPR011711">
    <property type="entry name" value="GntR_C"/>
</dbReference>
<evidence type="ECO:0000259" key="4">
    <source>
        <dbReference type="PROSITE" id="PS50949"/>
    </source>
</evidence>
<dbReference type="RefSeq" id="WP_068240187.1">
    <property type="nucleotide sequence ID" value="NZ_LPUY01000012.1"/>
</dbReference>
<dbReference type="GO" id="GO:0003677">
    <property type="term" value="F:DNA binding"/>
    <property type="evidence" value="ECO:0007669"/>
    <property type="project" value="UniProtKB-KW"/>
</dbReference>
<dbReference type="PATRIC" id="fig|1768241.3.peg.556"/>
<dbReference type="InterPro" id="IPR008920">
    <property type="entry name" value="TF_FadR/GntR_C"/>
</dbReference>
<dbReference type="Pfam" id="PF07729">
    <property type="entry name" value="FCD"/>
    <property type="match status" value="1"/>
</dbReference>
<keyword evidence="3" id="KW-0804">Transcription</keyword>
<reference evidence="5 6" key="1">
    <citation type="submission" date="2015-12" db="EMBL/GenBank/DDBJ databases">
        <title>Genome sequence of the marine Rhodobacteraceae strain O3.65, Candidatus Tritonibacter horizontis.</title>
        <authorList>
            <person name="Poehlein A."/>
            <person name="Giebel H.A."/>
            <person name="Voget S."/>
            <person name="Brinkhoff T."/>
        </authorList>
    </citation>
    <scope>NUCLEOTIDE SEQUENCE [LARGE SCALE GENOMIC DNA]</scope>
    <source>
        <strain evidence="5 6">O3.65</strain>
    </source>
</reference>
<gene>
    <name evidence="5" type="primary">glcC</name>
    <name evidence="5" type="ORF">TRIHO_05460</name>
</gene>
<evidence type="ECO:0000256" key="3">
    <source>
        <dbReference type="ARBA" id="ARBA00023163"/>
    </source>
</evidence>
<dbReference type="SMART" id="SM00895">
    <property type="entry name" value="FCD"/>
    <property type="match status" value="1"/>
</dbReference>
<dbReference type="InterPro" id="IPR036388">
    <property type="entry name" value="WH-like_DNA-bd_sf"/>
</dbReference>
<dbReference type="GO" id="GO:0003700">
    <property type="term" value="F:DNA-binding transcription factor activity"/>
    <property type="evidence" value="ECO:0007669"/>
    <property type="project" value="InterPro"/>
</dbReference>
<dbReference type="Proteomes" id="UP000068382">
    <property type="component" value="Unassembled WGS sequence"/>
</dbReference>
<dbReference type="EMBL" id="LPUY01000012">
    <property type="protein sequence ID" value="KUP94620.1"/>
    <property type="molecule type" value="Genomic_DNA"/>
</dbReference>
<dbReference type="Gene3D" id="1.10.10.10">
    <property type="entry name" value="Winged helix-like DNA-binding domain superfamily/Winged helix DNA-binding domain"/>
    <property type="match status" value="1"/>
</dbReference>
<evidence type="ECO:0000256" key="2">
    <source>
        <dbReference type="ARBA" id="ARBA00023125"/>
    </source>
</evidence>
<dbReference type="Gene3D" id="1.20.120.530">
    <property type="entry name" value="GntR ligand-binding domain-like"/>
    <property type="match status" value="1"/>
</dbReference>
<feature type="domain" description="HTH gntR-type" evidence="4">
    <location>
        <begin position="8"/>
        <end position="76"/>
    </location>
</feature>
<keyword evidence="1" id="KW-0805">Transcription regulation</keyword>
<evidence type="ECO:0000313" key="6">
    <source>
        <dbReference type="Proteomes" id="UP000068382"/>
    </source>
</evidence>
<dbReference type="SUPFAM" id="SSF46785">
    <property type="entry name" value="Winged helix' DNA-binding domain"/>
    <property type="match status" value="1"/>
</dbReference>
<protein>
    <submittedName>
        <fullName evidence="5">Glc operon transcriptional activator</fullName>
    </submittedName>
</protein>
<dbReference type="AlphaFoldDB" id="A0A132C3H5"/>
<evidence type="ECO:0000256" key="1">
    <source>
        <dbReference type="ARBA" id="ARBA00023015"/>
    </source>
</evidence>